<reference evidence="3" key="1">
    <citation type="submission" date="2021-01" db="EMBL/GenBank/DDBJ databases">
        <title>Phytophthora aleatoria, a newly-described species from Pinus radiata is distinct from Phytophthora cactorum isolates based on comparative genomics.</title>
        <authorList>
            <person name="Mcdougal R."/>
            <person name="Panda P."/>
            <person name="Williams N."/>
            <person name="Studholme D.J."/>
        </authorList>
    </citation>
    <scope>NUCLEOTIDE SEQUENCE</scope>
    <source>
        <strain evidence="3">NZFS 3830</strain>
    </source>
</reference>
<gene>
    <name evidence="3" type="ORF">JG687_00008465</name>
</gene>
<dbReference type="Proteomes" id="UP000688947">
    <property type="component" value="Unassembled WGS sequence"/>
</dbReference>
<evidence type="ECO:0000313" key="3">
    <source>
        <dbReference type="EMBL" id="KAG6959999.1"/>
    </source>
</evidence>
<dbReference type="VEuPathDB" id="FungiDB:PC110_g22185"/>
<evidence type="ECO:0000313" key="4">
    <source>
        <dbReference type="Proteomes" id="UP000688947"/>
    </source>
</evidence>
<evidence type="ECO:0000259" key="2">
    <source>
        <dbReference type="PROSITE" id="PS51253"/>
    </source>
</evidence>
<feature type="domain" description="HTH CENPB-type" evidence="2">
    <location>
        <begin position="68"/>
        <end position="141"/>
    </location>
</feature>
<accession>A0A8T1UHF4</accession>
<dbReference type="EMBL" id="JAENGZ010000407">
    <property type="protein sequence ID" value="KAG6959999.1"/>
    <property type="molecule type" value="Genomic_DNA"/>
</dbReference>
<proteinExistence type="predicted"/>
<dbReference type="PROSITE" id="PS51253">
    <property type="entry name" value="HTH_CENPB"/>
    <property type="match status" value="1"/>
</dbReference>
<dbReference type="GO" id="GO:0003677">
    <property type="term" value="F:DNA binding"/>
    <property type="evidence" value="ECO:0007669"/>
    <property type="project" value="UniProtKB-KW"/>
</dbReference>
<dbReference type="Pfam" id="PF03221">
    <property type="entry name" value="HTH_Tnp_Tc5"/>
    <property type="match status" value="1"/>
</dbReference>
<dbReference type="InterPro" id="IPR006600">
    <property type="entry name" value="HTH_CenpB_DNA-bd_dom"/>
</dbReference>
<comment type="caution">
    <text evidence="3">The sequence shown here is derived from an EMBL/GenBank/DDBJ whole genome shotgun (WGS) entry which is preliminary data.</text>
</comment>
<dbReference type="OrthoDB" id="109247at2759"/>
<name>A0A8T1UHF4_9STRA</name>
<organism evidence="3 4">
    <name type="scientific">Phytophthora cactorum</name>
    <dbReference type="NCBI Taxonomy" id="29920"/>
    <lineage>
        <taxon>Eukaryota</taxon>
        <taxon>Sar</taxon>
        <taxon>Stramenopiles</taxon>
        <taxon>Oomycota</taxon>
        <taxon>Peronosporomycetes</taxon>
        <taxon>Peronosporales</taxon>
        <taxon>Peronosporaceae</taxon>
        <taxon>Phytophthora</taxon>
    </lineage>
</organism>
<evidence type="ECO:0000256" key="1">
    <source>
        <dbReference type="ARBA" id="ARBA00023125"/>
    </source>
</evidence>
<dbReference type="AlphaFoldDB" id="A0A8T1UHF4"/>
<sequence>MRVSVKGKRRKPPKYKNTAETFEFKAAVLTYYDTHTMAAAIGAFGQQHRSRNDSLAASTTTAKLKHYRAAGSAKTLSDDAELDLFEWLVAVRRNRIPVSATMLQQESLEIAKLYDVPETAFAASSTWMAAYLSRYSLSLSARTRQGQSAPADSNEFAQNFAATSLACVDSDVGEG</sequence>
<protein>
    <recommendedName>
        <fullName evidence="2">HTH CENPB-type domain-containing protein</fullName>
    </recommendedName>
</protein>
<keyword evidence="1" id="KW-0238">DNA-binding</keyword>